<accession>A0A7X0H8Q6</accession>
<dbReference type="EMBL" id="JACHGY010000001">
    <property type="protein sequence ID" value="MBB6431360.1"/>
    <property type="molecule type" value="Genomic_DNA"/>
</dbReference>
<dbReference type="RefSeq" id="WP_184678832.1">
    <property type="nucleotide sequence ID" value="NZ_JACHGY010000001.1"/>
</dbReference>
<evidence type="ECO:0000313" key="1">
    <source>
        <dbReference type="EMBL" id="MBB6431360.1"/>
    </source>
</evidence>
<dbReference type="AlphaFoldDB" id="A0A7X0H8Q6"/>
<evidence type="ECO:0000313" key="2">
    <source>
        <dbReference type="Proteomes" id="UP000541810"/>
    </source>
</evidence>
<dbReference type="PROSITE" id="PS00018">
    <property type="entry name" value="EF_HAND_1"/>
    <property type="match status" value="2"/>
</dbReference>
<reference evidence="1 2" key="1">
    <citation type="submission" date="2020-08" db="EMBL/GenBank/DDBJ databases">
        <title>Genomic Encyclopedia of Type Strains, Phase IV (KMG-IV): sequencing the most valuable type-strain genomes for metagenomic binning, comparative biology and taxonomic classification.</title>
        <authorList>
            <person name="Goeker M."/>
        </authorList>
    </citation>
    <scope>NUCLEOTIDE SEQUENCE [LARGE SCALE GENOMIC DNA]</scope>
    <source>
        <strain evidence="1 2">DSM 103725</strain>
    </source>
</reference>
<protein>
    <submittedName>
        <fullName evidence="1">Phage baseplate assembly protein gpV</fullName>
    </submittedName>
</protein>
<sequence>MRLIGDDDVFPEASVSSLGGSPRISSNGEVAVRVRTSFLDTSTFQTVSIDRFYGGDPASPGVVLLENTGTTATTALGIGQFNSAGQLGYSAKLSTGARFEPDGIFLDDTLLVAESTAVPVSAGLSAGANFGDGTTGLRFVDIADDGDVFFLGEYTTNKTGTVNSPGSTLDGRMGPILDQALFRYDFATGNYSTVLNSGDTIIDPGASNYTVGASQIDNSSGYEVEPINSASVSTDGNNYAVRIDVNPISNVLNVDGITERLAVNGTFATFSDGSPITEEIIAPVAFGGDGVNAVIESINTFDVNNNGDYAVSLTLGNPTLNSFEDPDATNVLIVNGELVFNSQNTSAIENVTLNNDGDIAFTFEESIVVNGSTVLVPGDSTSNGTLFDLTGGIDLSDRDDSESATLALLGRSNVTGGTNRAFFTMEIDWPAILLGDYNQNGVVDAADYTVWADSFGSMVDLDADGNGNGVVDAADYTVWQDNFGNTLNGQSNTIVIPEPAMGVVLTWGIALLSFRRSQRKA</sequence>
<keyword evidence="2" id="KW-1185">Reference proteome</keyword>
<dbReference type="Gene3D" id="1.10.1330.10">
    <property type="entry name" value="Dockerin domain"/>
    <property type="match status" value="1"/>
</dbReference>
<dbReference type="GO" id="GO:0000272">
    <property type="term" value="P:polysaccharide catabolic process"/>
    <property type="evidence" value="ECO:0007669"/>
    <property type="project" value="InterPro"/>
</dbReference>
<dbReference type="InterPro" id="IPR018247">
    <property type="entry name" value="EF_Hand_1_Ca_BS"/>
</dbReference>
<dbReference type="Proteomes" id="UP000541810">
    <property type="component" value="Unassembled WGS sequence"/>
</dbReference>
<dbReference type="InterPro" id="IPR036439">
    <property type="entry name" value="Dockerin_dom_sf"/>
</dbReference>
<dbReference type="SUPFAM" id="SSF63446">
    <property type="entry name" value="Type I dockerin domain"/>
    <property type="match status" value="1"/>
</dbReference>
<gene>
    <name evidence="1" type="ORF">HNQ40_003166</name>
</gene>
<organism evidence="1 2">
    <name type="scientific">Algisphaera agarilytica</name>
    <dbReference type="NCBI Taxonomy" id="1385975"/>
    <lineage>
        <taxon>Bacteria</taxon>
        <taxon>Pseudomonadati</taxon>
        <taxon>Planctomycetota</taxon>
        <taxon>Phycisphaerae</taxon>
        <taxon>Phycisphaerales</taxon>
        <taxon>Phycisphaeraceae</taxon>
        <taxon>Algisphaera</taxon>
    </lineage>
</organism>
<proteinExistence type="predicted"/>
<comment type="caution">
    <text evidence="1">The sequence shown here is derived from an EMBL/GenBank/DDBJ whole genome shotgun (WGS) entry which is preliminary data.</text>
</comment>
<name>A0A7X0H8Q6_9BACT</name>